<name>A0A834TUX1_9FABA</name>
<feature type="domain" description="Vacuolar protein sorting-associated protein 13 VPS13 adaptor binding" evidence="5">
    <location>
        <begin position="1942"/>
        <end position="2211"/>
    </location>
</feature>
<feature type="domain" description="Chorein N-terminal" evidence="4">
    <location>
        <begin position="157"/>
        <end position="525"/>
    </location>
</feature>
<evidence type="ECO:0000256" key="1">
    <source>
        <dbReference type="ARBA" id="ARBA00006545"/>
    </source>
</evidence>
<sequence length="2451" mass="274860">MGCTSTYVHLCMACSAQVFTWIIDSAANRHTNGSSKGLSKYSSCSNGENVQIANGSLSSVCGTGSMTCTTNLTLSHGGELAMADCVMACMYWILFETQVKHALELSIGRMKVGQVNKTVEIRGLEFYSSIFHETADLIALDNVGNSNTQHNVRLEGQSYKSILAPCDVTFMLSANRSEKLDDNAPQYSVNAELTGLVISLDEAQIRQIFFVWDYMCTCRLRERYGRYRPWHSPLQRKLEGWPLLWWHYAQESVLSDVRKKLKKTSWRYLGERLSYRRKYINLYKTKLDFLRQEQPVDEDVLQELEQMEKESDLDDILNYRSAAEHEMQEFFSRSSKPEMGMTGIDIPVEKTYNDEQNLGKPRGWLNWLSRGMLGAGGTDDSSQFSGVVSDDVIKDIYEATEFHPSVSSNVDVTQKHELCLCSMKFVIHQISATLHNKFDEGTTEIILDAGIIESKLHKEHGTFSFKVKSVEMVHPHKKKVILRTRGPIVENERLDFVDHSCSIQVHFSSDHDVELSVKGKLQQLEVMFDEQVLSTLIEFYDVCASFKFQNERVLSSLNRIENSNTRLKLKMESFFASHKKVVWDISILDVVINIAWRNMEFDFCNLVLKSRSICFMSLNDLESLISNVGDDTYFMNSISTSGPCLGVTVQDLYQYFEVKLNDFQVTLMNSDQSQKVSMFEQFTASIFLSSCVIPDESILKQLEAFAIIELLKVHFSPSIYGAILELVTHMGSLHSRDKSEIDSVVPYTYGVSVVSKLHSVVLDVDLANDGDNSSALIVSLQEMNIRYVASEFEELFVWMKSLMISAYKLKDEKDSCKILTASTLSSCTAIDEDCISGTSNESDQYSGVAIMANSCLAIHYESSRTEICRKCTVCLNNADIHCYPYLVGLLIGFFDRLATYGTKFENSSDSSDGNNTDISKAIGSLGLQKFGFSNYIKPGSPESECIPLDHFPFVTIHNSGSLCNLESALLYAIPDWRKHFILTDRKITNPKINVRRRSKFCHVDFSVELRLCGLKVDFHDSSSIVGTITLPTSKSSLFFCKDSMDILSSLEGLVLTSSWWTRNLHDYLWGPSSANLSPILNVRVRKSQSISSTSKLEVSIAIQHVYCMLPPEYLSIIIGYFSLSDWSGNSTDQILSQEQSYMDSENDKSITYKFEILDSNLIMPIENKEHQFLKVEMEQLYCSYIHNCYSDNEIKDIPPESLVPIDKLAKICHCLNVFGRNLFLSYILFKNDIFSFSTTEQNTEYVTTALIAPISADVWVRIPLGNELNGKNSYPATCFMSNIRSCQIIAEDSYISDGCAALLDVIDQFSSVGDQSGYFKSDVPQFLHLKRSSKEIVTVSSMSSTMIYTEVNCRTQSLLINFCHTEEDSVELISKADVQFNCSASLINDSLVGLNLGFSSLELYSLHDSLVLAKCTSTCSSALVLDVSLRKSIEGENEVHICLPSLNIWLHISEWIEVVNFLNQFCILHSEGTSAHFASEEIKDTVFLNLKSNMVGVAVHIPVLFSEEPCHELQLAEHLMFKPSSVSGDIADGRNSKFLSVSFHMNHFELLVSSSGIQLESKIDKLSSTVVIAENRRCTSWPLFEIIQVNIKVAHCTNLTNTEELKLDILCDHSDVWLSHPVFYFCSAVKFNDPEAGSSQFSSFGISFKFQLRKVSFLLTDGRWSCTGPQLEILVKNILLLANLTGKHIECSVTGDFLANYNNIEKVSWEPFIEPWKFQLILIRKPEISVLLNSSVTTDILLNSEGQLNINITEPLVECVSRITEMVMDAWHLMGIQDHSKGNKTTHSPSADNTRARRCAGAAPYILQNLTSVPLFCHVYHRPVNPDEFDDSIEKDKIYVQPGSATPIYMDKNTEDQLTRYRPSCSSRSLNEQKSNVFAHHFISIQLDGTSVPSAPMSMDLVGVTCFEVNFSKGCSENNEDNTTDTASSFVVPVVFDVSVLHYSKLIRIYSTVVLSNATSIPLELRFDIPLGVSPKILDPVLPRQQLPLPLHLAEAGSLRWRPIGNSYLWSEAHNLSKLLSLDNKLGNIKSFVCYPSHPSSCAFRCCISVRNISLASSGSFKKNGSVDETKNYFVHLIILNAPLVVNNYIPKEILLTSDSGGVNHTLTISEGETSVYHIDPSHDLGLEICIGGFKPSYFKFPRLESFCTMAKFSETKYSLSEALTFESSNPYGPMYVTVEKVMDAYSGTREVIIFVPFLLYNCVGFPLCITKATGEIKEQGIVIPSYYEIGENEALAGKKDGLSLVSSSQDLHAEVPPNPRCSLRNQIISTREKVNPLECTLTIPFSLENCHENMRRQVSLNFSTSQNSCSSSLKSRLSSRVPPISKDLGSDNNDLEKVGPCMYSPNPISSLEDVLVKVSRCWPGYVMEKLPHSLWSSPFSLLPPNGSSNIILPQSTANAAFVLAVTSTSIAEPYTGKINAITFQPSDYLIACGFVMMLQTRSLRLYRYSV</sequence>
<comment type="caution">
    <text evidence="6">The sequence shown here is derived from an EMBL/GenBank/DDBJ whole genome shotgun (WGS) entry which is preliminary data.</text>
</comment>
<dbReference type="GO" id="GO:0006623">
    <property type="term" value="P:protein targeting to vacuole"/>
    <property type="evidence" value="ECO:0007669"/>
    <property type="project" value="TreeGrafter"/>
</dbReference>
<dbReference type="Pfam" id="PF12624">
    <property type="entry name" value="VPS13_N"/>
    <property type="match status" value="1"/>
</dbReference>
<evidence type="ECO:0000313" key="6">
    <source>
        <dbReference type="EMBL" id="KAF7824639.1"/>
    </source>
</evidence>
<dbReference type="OrthoDB" id="428159at2759"/>
<dbReference type="GO" id="GO:0006869">
    <property type="term" value="P:lipid transport"/>
    <property type="evidence" value="ECO:0007669"/>
    <property type="project" value="UniProtKB-KW"/>
</dbReference>
<evidence type="ECO:0000256" key="3">
    <source>
        <dbReference type="ARBA" id="ARBA00023055"/>
    </source>
</evidence>
<dbReference type="PANTHER" id="PTHR16166:SF143">
    <property type="entry name" value="PROTEIN SORTING-ASSOCIATED PROTEIN, PUTATIVE (DUF1162)-RELATED"/>
    <property type="match status" value="1"/>
</dbReference>
<evidence type="ECO:0000313" key="7">
    <source>
        <dbReference type="Proteomes" id="UP000634136"/>
    </source>
</evidence>
<evidence type="ECO:0000259" key="4">
    <source>
        <dbReference type="Pfam" id="PF12624"/>
    </source>
</evidence>
<dbReference type="InterPro" id="IPR026854">
    <property type="entry name" value="VPS13_N"/>
</dbReference>
<dbReference type="InterPro" id="IPR026847">
    <property type="entry name" value="VPS13"/>
</dbReference>
<reference evidence="6" key="1">
    <citation type="submission" date="2020-09" db="EMBL/GenBank/DDBJ databases">
        <title>Genome-Enabled Discovery of Anthraquinone Biosynthesis in Senna tora.</title>
        <authorList>
            <person name="Kang S.-H."/>
            <person name="Pandey R.P."/>
            <person name="Lee C.-M."/>
            <person name="Sim J.-S."/>
            <person name="Jeong J.-T."/>
            <person name="Choi B.-S."/>
            <person name="Jung M."/>
            <person name="Ginzburg D."/>
            <person name="Zhao K."/>
            <person name="Won S.Y."/>
            <person name="Oh T.-J."/>
            <person name="Yu Y."/>
            <person name="Kim N.-H."/>
            <person name="Lee O.R."/>
            <person name="Lee T.-H."/>
            <person name="Bashyal P."/>
            <person name="Kim T.-S."/>
            <person name="Lee W.-H."/>
            <person name="Kawkins C."/>
            <person name="Kim C.-K."/>
            <person name="Kim J.S."/>
            <person name="Ahn B.O."/>
            <person name="Rhee S.Y."/>
            <person name="Sohng J.K."/>
        </authorList>
    </citation>
    <scope>NUCLEOTIDE SEQUENCE</scope>
    <source>
        <tissue evidence="6">Leaf</tissue>
    </source>
</reference>
<keyword evidence="3" id="KW-0445">Lipid transport</keyword>
<dbReference type="Proteomes" id="UP000634136">
    <property type="component" value="Unassembled WGS sequence"/>
</dbReference>
<evidence type="ECO:0000256" key="2">
    <source>
        <dbReference type="ARBA" id="ARBA00022448"/>
    </source>
</evidence>
<gene>
    <name evidence="6" type="ORF">G2W53_022783</name>
</gene>
<proteinExistence type="inferred from homology"/>
<dbReference type="InterPro" id="IPR009543">
    <property type="entry name" value="VPS13_VAB"/>
</dbReference>
<keyword evidence="7" id="KW-1185">Reference proteome</keyword>
<dbReference type="GO" id="GO:0045053">
    <property type="term" value="P:protein retention in Golgi apparatus"/>
    <property type="evidence" value="ECO:0007669"/>
    <property type="project" value="TreeGrafter"/>
</dbReference>
<accession>A0A834TUX1</accession>
<dbReference type="EMBL" id="JAAIUW010000007">
    <property type="protein sequence ID" value="KAF7824639.1"/>
    <property type="molecule type" value="Genomic_DNA"/>
</dbReference>
<dbReference type="PANTHER" id="PTHR16166">
    <property type="entry name" value="VACUOLAR PROTEIN SORTING-ASSOCIATED PROTEIN VPS13"/>
    <property type="match status" value="1"/>
</dbReference>
<evidence type="ECO:0000259" key="5">
    <source>
        <dbReference type="Pfam" id="PF25036"/>
    </source>
</evidence>
<keyword evidence="2" id="KW-0813">Transport</keyword>
<dbReference type="Pfam" id="PF25036">
    <property type="entry name" value="VPS13_VAB"/>
    <property type="match status" value="1"/>
</dbReference>
<organism evidence="6 7">
    <name type="scientific">Senna tora</name>
    <dbReference type="NCBI Taxonomy" id="362788"/>
    <lineage>
        <taxon>Eukaryota</taxon>
        <taxon>Viridiplantae</taxon>
        <taxon>Streptophyta</taxon>
        <taxon>Embryophyta</taxon>
        <taxon>Tracheophyta</taxon>
        <taxon>Spermatophyta</taxon>
        <taxon>Magnoliopsida</taxon>
        <taxon>eudicotyledons</taxon>
        <taxon>Gunneridae</taxon>
        <taxon>Pentapetalae</taxon>
        <taxon>rosids</taxon>
        <taxon>fabids</taxon>
        <taxon>Fabales</taxon>
        <taxon>Fabaceae</taxon>
        <taxon>Caesalpinioideae</taxon>
        <taxon>Cassia clade</taxon>
        <taxon>Senna</taxon>
    </lineage>
</organism>
<protein>
    <submittedName>
        <fullName evidence="6">Putative vacuolar protein sorting-associated protein 13A isoform A</fullName>
    </submittedName>
</protein>
<comment type="similarity">
    <text evidence="1">Belongs to the VPS13 family.</text>
</comment>